<feature type="binding site" evidence="6">
    <location>
        <position position="132"/>
    </location>
    <ligand>
        <name>isopentenyl diphosphate</name>
        <dbReference type="ChEBI" id="CHEBI:128769"/>
    </ligand>
</feature>
<keyword evidence="9" id="KW-0687">Ribonucleoprotein</keyword>
<keyword evidence="3 6" id="KW-0408">Iron</keyword>
<feature type="binding site" evidence="6">
    <location>
        <position position="227"/>
    </location>
    <ligand>
        <name>dimethylallyl diphosphate</name>
        <dbReference type="ChEBI" id="CHEBI:57623"/>
    </ligand>
</feature>
<feature type="binding site" evidence="6">
    <location>
        <position position="82"/>
    </location>
    <ligand>
        <name>isopentenyl diphosphate</name>
        <dbReference type="ChEBI" id="CHEBI:128769"/>
    </ligand>
</feature>
<comment type="caution">
    <text evidence="9">The sequence shown here is derived from an EMBL/GenBank/DDBJ whole genome shotgun (WGS) entry which is preliminary data.</text>
</comment>
<feature type="binding site" evidence="6">
    <location>
        <position position="198"/>
    </location>
    <ligand>
        <name>[4Fe-4S] cluster</name>
        <dbReference type="ChEBI" id="CHEBI:49883"/>
    </ligand>
</feature>
<dbReference type="OrthoDB" id="9804077at2"/>
<dbReference type="Gene3D" id="3.40.1010.20">
    <property type="entry name" value="4-hydroxy-3-methylbut-2-enyl diphosphate reductase, catalytic domain"/>
    <property type="match status" value="2"/>
</dbReference>
<evidence type="ECO:0000256" key="5">
    <source>
        <dbReference type="ARBA" id="ARBA00025604"/>
    </source>
</evidence>
<dbReference type="GO" id="GO:0005840">
    <property type="term" value="C:ribosome"/>
    <property type="evidence" value="ECO:0007669"/>
    <property type="project" value="UniProtKB-KW"/>
</dbReference>
<keyword evidence="6" id="KW-0560">Oxidoreductase</keyword>
<comment type="pathway">
    <text evidence="6">Isoprenoid biosynthesis; dimethylallyl diphosphate biosynthesis; dimethylallyl diphosphate from (2E)-4-hydroxy-3-methylbutenyl diphosphate: step 1/1.</text>
</comment>
<dbReference type="GO" id="GO:0005737">
    <property type="term" value="C:cytoplasm"/>
    <property type="evidence" value="ECO:0007669"/>
    <property type="project" value="UniProtKB-ARBA"/>
</dbReference>
<feature type="binding site" evidence="6">
    <location>
        <position position="22"/>
    </location>
    <ligand>
        <name>[4Fe-4S] cluster</name>
        <dbReference type="ChEBI" id="CHEBI:49883"/>
    </ligand>
</feature>
<dbReference type="PANTHER" id="PTHR30426">
    <property type="entry name" value="4-HYDROXY-3-METHYLBUT-2-ENYL DIPHOSPHATE REDUCTASE"/>
    <property type="match status" value="1"/>
</dbReference>
<feature type="binding site" evidence="6">
    <location>
        <position position="228"/>
    </location>
    <ligand>
        <name>dimethylallyl diphosphate</name>
        <dbReference type="ChEBI" id="CHEBI:57623"/>
    </ligand>
</feature>
<feature type="binding site" evidence="6">
    <location>
        <position position="227"/>
    </location>
    <ligand>
        <name>(2E)-4-hydroxy-3-methylbut-2-enyl diphosphate</name>
        <dbReference type="ChEBI" id="CHEBI:128753"/>
    </ligand>
</feature>
<feature type="binding site" evidence="6">
    <location>
        <position position="170"/>
    </location>
    <ligand>
        <name>(2E)-4-hydroxy-3-methylbut-2-enyl diphosphate</name>
        <dbReference type="ChEBI" id="CHEBI:128753"/>
    </ligand>
</feature>
<comment type="function">
    <text evidence="5">Binds mRNA; thus facilitating recognition of the initiation point. It is needed to translate mRNA with a short Shine-Dalgarno (SD) purine-rich sequence.</text>
</comment>
<evidence type="ECO:0000256" key="4">
    <source>
        <dbReference type="ARBA" id="ARBA00023014"/>
    </source>
</evidence>
<evidence type="ECO:0000256" key="7">
    <source>
        <dbReference type="SAM" id="Coils"/>
    </source>
</evidence>
<dbReference type="EMBL" id="NIBG01000001">
    <property type="protein sequence ID" value="PAB61168.1"/>
    <property type="molecule type" value="Genomic_DNA"/>
</dbReference>
<accession>A0A267MQI8</accession>
<dbReference type="AlphaFoldDB" id="A0A267MQI8"/>
<feature type="binding site" evidence="6">
    <location>
        <position position="226"/>
    </location>
    <ligand>
        <name>(2E)-4-hydroxy-3-methylbut-2-enyl diphosphate</name>
        <dbReference type="ChEBI" id="CHEBI:128753"/>
    </ligand>
</feature>
<feature type="domain" description="S1 motif" evidence="8">
    <location>
        <begin position="484"/>
        <end position="552"/>
    </location>
</feature>
<dbReference type="NCBIfam" id="NF002187">
    <property type="entry name" value="PRK01045.1-1"/>
    <property type="match status" value="1"/>
</dbReference>
<dbReference type="GO" id="GO:0051539">
    <property type="term" value="F:4 iron, 4 sulfur cluster binding"/>
    <property type="evidence" value="ECO:0007669"/>
    <property type="project" value="UniProtKB-UniRule"/>
</dbReference>
<dbReference type="Pfam" id="PF00575">
    <property type="entry name" value="S1"/>
    <property type="match status" value="4"/>
</dbReference>
<keyword evidence="6" id="KW-0414">Isoprene biosynthesis</keyword>
<dbReference type="GO" id="GO:0019288">
    <property type="term" value="P:isopentenyl diphosphate biosynthetic process, methylerythritol 4-phosphate pathway"/>
    <property type="evidence" value="ECO:0007669"/>
    <property type="project" value="UniProtKB-UniRule"/>
</dbReference>
<evidence type="ECO:0000256" key="1">
    <source>
        <dbReference type="ARBA" id="ARBA00022485"/>
    </source>
</evidence>
<dbReference type="CDD" id="cd04465">
    <property type="entry name" value="S1_RPS1_repeat_ec2_hs2"/>
    <property type="match status" value="1"/>
</dbReference>
<keyword evidence="4 6" id="KW-0411">Iron-sulfur</keyword>
<dbReference type="GO" id="GO:0046872">
    <property type="term" value="F:metal ion binding"/>
    <property type="evidence" value="ECO:0007669"/>
    <property type="project" value="UniProtKB-KW"/>
</dbReference>
<dbReference type="Gene3D" id="3.40.50.11270">
    <property type="match status" value="1"/>
</dbReference>
<feature type="binding site" evidence="6">
    <location>
        <position position="50"/>
    </location>
    <ligand>
        <name>dimethylallyl diphosphate</name>
        <dbReference type="ChEBI" id="CHEBI:57623"/>
    </ligand>
</feature>
<comment type="pathway">
    <text evidence="6">Isoprenoid biosynthesis; isopentenyl diphosphate biosynthesis via DXP pathway; isopentenyl diphosphate from 1-deoxy-D-xylulose 5-phosphate: step 6/6.</text>
</comment>
<dbReference type="SMART" id="SM00316">
    <property type="entry name" value="S1"/>
    <property type="match status" value="4"/>
</dbReference>
<dbReference type="InterPro" id="IPR003451">
    <property type="entry name" value="LytB/IspH"/>
</dbReference>
<feature type="binding site" evidence="6">
    <location>
        <position position="104"/>
    </location>
    <ligand>
        <name>[4Fe-4S] cluster</name>
        <dbReference type="ChEBI" id="CHEBI:49883"/>
    </ligand>
</feature>
<dbReference type="NCBIfam" id="TIGR00216">
    <property type="entry name" value="ispH_lytB"/>
    <property type="match status" value="1"/>
</dbReference>
<dbReference type="InterPro" id="IPR035104">
    <property type="entry name" value="Ribosomal_protein_S1-like"/>
</dbReference>
<dbReference type="InterPro" id="IPR012340">
    <property type="entry name" value="NA-bd_OB-fold"/>
</dbReference>
<dbReference type="NCBIfam" id="NF000907">
    <property type="entry name" value="PRK00087.1"/>
    <property type="match status" value="1"/>
</dbReference>
<keyword evidence="2 6" id="KW-0479">Metal-binding</keyword>
<feature type="binding site" evidence="6">
    <location>
        <position position="270"/>
    </location>
    <ligand>
        <name>dimethylallyl diphosphate</name>
        <dbReference type="ChEBI" id="CHEBI:57623"/>
    </ligand>
</feature>
<dbReference type="GO" id="GO:0003729">
    <property type="term" value="F:mRNA binding"/>
    <property type="evidence" value="ECO:0007669"/>
    <property type="project" value="UniProtKB-ARBA"/>
</dbReference>
<feature type="binding site" evidence="6">
    <location>
        <position position="50"/>
    </location>
    <ligand>
        <name>(2E)-4-hydroxy-3-methylbut-2-enyl diphosphate</name>
        <dbReference type="ChEBI" id="CHEBI:128753"/>
    </ligand>
</feature>
<feature type="binding site" evidence="6">
    <location>
        <position position="82"/>
    </location>
    <ligand>
        <name>dimethylallyl diphosphate</name>
        <dbReference type="ChEBI" id="CHEBI:57623"/>
    </ligand>
</feature>
<dbReference type="NCBIfam" id="NF005208">
    <property type="entry name" value="PRK06676.1"/>
    <property type="match status" value="1"/>
</dbReference>
<evidence type="ECO:0000256" key="6">
    <source>
        <dbReference type="HAMAP-Rule" id="MF_00191"/>
    </source>
</evidence>
<dbReference type="SUPFAM" id="SSF50249">
    <property type="entry name" value="Nucleic acid-binding proteins"/>
    <property type="match status" value="4"/>
</dbReference>
<feature type="active site" description="Proton donor" evidence="6">
    <location>
        <position position="134"/>
    </location>
</feature>
<comment type="cofactor">
    <cofactor evidence="6">
        <name>[4Fe-4S] cluster</name>
        <dbReference type="ChEBI" id="CHEBI:49883"/>
    </cofactor>
    <text evidence="6">Binds 1 [4Fe-4S] cluster per subunit.</text>
</comment>
<comment type="function">
    <text evidence="6">Catalyzes the conversion of 1-hydroxy-2-methyl-2-(E)-butenyl 4-diphosphate (HMBPP) into a mixture of isopentenyl diphosphate (IPP) and dimethylallyl diphosphate (DMAPP). Acts in the terminal step of the DOXP/MEP pathway for isoprenoid precursor biosynthesis.</text>
</comment>
<comment type="catalytic activity">
    <reaction evidence="6">
        <text>dimethylallyl diphosphate + 2 oxidized [2Fe-2S]-[ferredoxin] + H2O = (2E)-4-hydroxy-3-methylbut-2-enyl diphosphate + 2 reduced [2Fe-2S]-[ferredoxin] + 2 H(+)</text>
        <dbReference type="Rhea" id="RHEA:24825"/>
        <dbReference type="Rhea" id="RHEA-COMP:10000"/>
        <dbReference type="Rhea" id="RHEA-COMP:10001"/>
        <dbReference type="ChEBI" id="CHEBI:15377"/>
        <dbReference type="ChEBI" id="CHEBI:15378"/>
        <dbReference type="ChEBI" id="CHEBI:33737"/>
        <dbReference type="ChEBI" id="CHEBI:33738"/>
        <dbReference type="ChEBI" id="CHEBI:57623"/>
        <dbReference type="ChEBI" id="CHEBI:128753"/>
        <dbReference type="EC" id="1.17.7.4"/>
    </reaction>
</comment>
<protein>
    <recommendedName>
        <fullName evidence="6">4-hydroxy-3-methylbut-2-enyl diphosphate reductase</fullName>
        <shortName evidence="6">HMBPP reductase</shortName>
        <ecNumber evidence="6">1.17.7.4</ecNumber>
    </recommendedName>
</protein>
<dbReference type="Proteomes" id="UP000216024">
    <property type="component" value="Unassembled WGS sequence"/>
</dbReference>
<evidence type="ECO:0000256" key="3">
    <source>
        <dbReference type="ARBA" id="ARBA00023004"/>
    </source>
</evidence>
<comment type="similarity">
    <text evidence="6">Belongs to the IspH family.</text>
</comment>
<evidence type="ECO:0000259" key="8">
    <source>
        <dbReference type="PROSITE" id="PS50126"/>
    </source>
</evidence>
<dbReference type="PANTHER" id="PTHR30426:SF0">
    <property type="entry name" value="4-HYDROXY-3-METHYLBUT-2-ENYL DIPHOSPHATE REDUCTASE"/>
    <property type="match status" value="1"/>
</dbReference>
<feature type="binding site" evidence="6">
    <location>
        <position position="227"/>
    </location>
    <ligand>
        <name>isopentenyl diphosphate</name>
        <dbReference type="ChEBI" id="CHEBI:128769"/>
    </ligand>
</feature>
<dbReference type="GO" id="GO:0016114">
    <property type="term" value="P:terpenoid biosynthetic process"/>
    <property type="evidence" value="ECO:0007669"/>
    <property type="project" value="UniProtKB-UniRule"/>
</dbReference>
<dbReference type="Pfam" id="PF02401">
    <property type="entry name" value="LYTB"/>
    <property type="match status" value="1"/>
</dbReference>
<dbReference type="FunFam" id="2.40.50.140:FF:000051">
    <property type="entry name" value="RNA-binding transcriptional accessory protein"/>
    <property type="match status" value="1"/>
</dbReference>
<dbReference type="CDD" id="cd05687">
    <property type="entry name" value="S1_RPS1_repeat_ec1_hs1"/>
    <property type="match status" value="1"/>
</dbReference>
<feature type="binding site" evidence="6">
    <location>
        <position position="228"/>
    </location>
    <ligand>
        <name>(2E)-4-hydroxy-3-methylbut-2-enyl diphosphate</name>
        <dbReference type="ChEBI" id="CHEBI:128753"/>
    </ligand>
</feature>
<feature type="domain" description="S1 motif" evidence="8">
    <location>
        <begin position="310"/>
        <end position="379"/>
    </location>
</feature>
<feature type="binding site" evidence="6">
    <location>
        <position position="228"/>
    </location>
    <ligand>
        <name>isopentenyl diphosphate</name>
        <dbReference type="ChEBI" id="CHEBI:128769"/>
    </ligand>
</feature>
<evidence type="ECO:0000256" key="2">
    <source>
        <dbReference type="ARBA" id="ARBA00022723"/>
    </source>
</evidence>
<dbReference type="CDD" id="cd13944">
    <property type="entry name" value="lytB_ispH"/>
    <property type="match status" value="1"/>
</dbReference>
<dbReference type="GO" id="GO:0051745">
    <property type="term" value="F:4-hydroxy-3-methylbut-2-enyl diphosphate reductase activity"/>
    <property type="evidence" value="ECO:0007669"/>
    <property type="project" value="UniProtKB-UniRule"/>
</dbReference>
<keyword evidence="10" id="KW-1185">Reference proteome</keyword>
<feature type="binding site" evidence="6">
    <location>
        <position position="226"/>
    </location>
    <ligand>
        <name>dimethylallyl diphosphate</name>
        <dbReference type="ChEBI" id="CHEBI:57623"/>
    </ligand>
</feature>
<dbReference type="Gene3D" id="2.40.50.140">
    <property type="entry name" value="Nucleic acid-binding proteins"/>
    <property type="match status" value="4"/>
</dbReference>
<dbReference type="UniPathway" id="UPA00059">
    <property type="reaction ID" value="UER00105"/>
</dbReference>
<reference evidence="9 10" key="1">
    <citation type="submission" date="2017-06" db="EMBL/GenBank/DDBJ databases">
        <title>Draft genome sequence of anaerobic fermentative bacterium Anaeromicrobium sediminis DY2726D isolated from West Pacific Ocean sediments.</title>
        <authorList>
            <person name="Zeng X."/>
        </authorList>
    </citation>
    <scope>NUCLEOTIDE SEQUENCE [LARGE SCALE GENOMIC DNA]</scope>
    <source>
        <strain evidence="9 10">DY2726D</strain>
    </source>
</reference>
<dbReference type="EC" id="1.17.7.4" evidence="6"/>
<comment type="catalytic activity">
    <reaction evidence="6">
        <text>isopentenyl diphosphate + 2 oxidized [2Fe-2S]-[ferredoxin] + H2O = (2E)-4-hydroxy-3-methylbut-2-enyl diphosphate + 2 reduced [2Fe-2S]-[ferredoxin] + 2 H(+)</text>
        <dbReference type="Rhea" id="RHEA:24488"/>
        <dbReference type="Rhea" id="RHEA-COMP:10000"/>
        <dbReference type="Rhea" id="RHEA-COMP:10001"/>
        <dbReference type="ChEBI" id="CHEBI:15377"/>
        <dbReference type="ChEBI" id="CHEBI:15378"/>
        <dbReference type="ChEBI" id="CHEBI:33737"/>
        <dbReference type="ChEBI" id="CHEBI:33738"/>
        <dbReference type="ChEBI" id="CHEBI:128753"/>
        <dbReference type="ChEBI" id="CHEBI:128769"/>
        <dbReference type="EC" id="1.17.7.4"/>
    </reaction>
</comment>
<feature type="domain" description="S1 motif" evidence="8">
    <location>
        <begin position="397"/>
        <end position="463"/>
    </location>
</feature>
<feature type="binding site" evidence="6">
    <location>
        <position position="226"/>
    </location>
    <ligand>
        <name>isopentenyl diphosphate</name>
        <dbReference type="ChEBI" id="CHEBI:128769"/>
    </ligand>
</feature>
<dbReference type="PROSITE" id="PS50126">
    <property type="entry name" value="S1"/>
    <property type="match status" value="4"/>
</dbReference>
<dbReference type="CDD" id="cd05688">
    <property type="entry name" value="S1_RPS1_repeat_ec3"/>
    <property type="match status" value="1"/>
</dbReference>
<feature type="binding site" evidence="6">
    <location>
        <position position="50"/>
    </location>
    <ligand>
        <name>isopentenyl diphosphate</name>
        <dbReference type="ChEBI" id="CHEBI:128769"/>
    </ligand>
</feature>
<keyword evidence="7" id="KW-0175">Coiled coil</keyword>
<dbReference type="UniPathway" id="UPA00056">
    <property type="reaction ID" value="UER00097"/>
</dbReference>
<dbReference type="PRINTS" id="PR00681">
    <property type="entry name" value="RIBOSOMALS1"/>
</dbReference>
<evidence type="ECO:0000313" key="10">
    <source>
        <dbReference type="Proteomes" id="UP000216024"/>
    </source>
</evidence>
<dbReference type="InterPro" id="IPR003029">
    <property type="entry name" value="S1_domain"/>
</dbReference>
<feature type="coiled-coil region" evidence="7">
    <location>
        <begin position="276"/>
        <end position="303"/>
    </location>
</feature>
<dbReference type="GO" id="GO:0050992">
    <property type="term" value="P:dimethylallyl diphosphate biosynthetic process"/>
    <property type="evidence" value="ECO:0007669"/>
    <property type="project" value="UniProtKB-UniRule"/>
</dbReference>
<dbReference type="FunFam" id="2.40.50.140:FF:000103">
    <property type="entry name" value="protein RRP5 homolog"/>
    <property type="match status" value="1"/>
</dbReference>
<feature type="domain" description="S1 motif" evidence="8">
    <location>
        <begin position="569"/>
        <end position="638"/>
    </location>
</feature>
<keyword evidence="1 6" id="KW-0004">4Fe-4S</keyword>
<organism evidence="9 10">
    <name type="scientific">Anaeromicrobium sediminis</name>
    <dbReference type="NCBI Taxonomy" id="1478221"/>
    <lineage>
        <taxon>Bacteria</taxon>
        <taxon>Bacillati</taxon>
        <taxon>Bacillota</taxon>
        <taxon>Clostridia</taxon>
        <taxon>Peptostreptococcales</taxon>
        <taxon>Thermotaleaceae</taxon>
        <taxon>Anaeromicrobium</taxon>
    </lineage>
</organism>
<feature type="binding site" evidence="6">
    <location>
        <position position="132"/>
    </location>
    <ligand>
        <name>(2E)-4-hydroxy-3-methylbut-2-enyl diphosphate</name>
        <dbReference type="ChEBI" id="CHEBI:128753"/>
    </ligand>
</feature>
<feature type="binding site" evidence="6">
    <location>
        <position position="82"/>
    </location>
    <ligand>
        <name>(2E)-4-hydroxy-3-methylbut-2-enyl diphosphate</name>
        <dbReference type="ChEBI" id="CHEBI:128753"/>
    </ligand>
</feature>
<sequence length="646" mass="72636">MKVFIGGIIILKIEVAKNAGFCFGVKKAMNETIEAAKKYDSIYTYGPLIHNNQVISKLENEGIKAKEDLEEVKNSTLIIRSHGIPLRVYEDAKGLDIEVIDCTCPFVRKVQNIAKEYGKKGYTLVIIGNPKHPEVIGIRGWCEDNVYVVESSKDLDSVPNCEKICVVAQTTITHELWNDITNELKNKANELEMFNTICAATKERQMHCAELAKNVDAMIVIGGYHSSNTQKLYKISKEYCDKSYHIETADELPMKELKDLNRIGITAGASTPDWIIKEAIEKMSDIQQEKNDMMSMMEEIEKSLVMPRRGSIVKGTVVQVTEGEVIVNIGYKSDGVIPRSELASDSSVDPRTIVKEGEELEVCVLKSDDGEGNVLLSKKRVDAEKYWEEIEKIFESKDTIEVKVSQVVKGGVIALYKELRGFIPASQLSLRFVKDLDKYVGQELPVKVIEFKLDKKKVVFSHRTILETEREERENKVWENIEKDKVVQGTVKRLANFGAFVDIGGIDGLVHISDISWGRVNDPKDVLKEEDKVEVKILDFDREKGKVSLGIKQLLPQPWEVADEKYEIGEVVEGKVVRLVDFGAFVEVEPGLDGLVHISQICERHISKADEALKVGETVKAKILELDKEKKRMSLSIKEAEGTSAE</sequence>
<evidence type="ECO:0000313" key="9">
    <source>
        <dbReference type="EMBL" id="PAB61168.1"/>
    </source>
</evidence>
<gene>
    <name evidence="6" type="primary">ispH</name>
    <name evidence="9" type="ORF">CCE28_01715</name>
</gene>
<proteinExistence type="inferred from homology"/>
<feature type="binding site" evidence="6">
    <location>
        <position position="270"/>
    </location>
    <ligand>
        <name>isopentenyl diphosphate</name>
        <dbReference type="ChEBI" id="CHEBI:128769"/>
    </ligand>
</feature>
<dbReference type="HAMAP" id="MF_00191">
    <property type="entry name" value="IspH"/>
    <property type="match status" value="1"/>
</dbReference>
<keyword evidence="9" id="KW-0689">Ribosomal protein</keyword>
<feature type="binding site" evidence="6">
    <location>
        <position position="270"/>
    </location>
    <ligand>
        <name>(2E)-4-hydroxy-3-methylbut-2-enyl diphosphate</name>
        <dbReference type="ChEBI" id="CHEBI:128753"/>
    </ligand>
</feature>
<name>A0A267MQI8_9FIRM</name>
<feature type="binding site" evidence="6">
    <location>
        <position position="132"/>
    </location>
    <ligand>
        <name>dimethylallyl diphosphate</name>
        <dbReference type="ChEBI" id="CHEBI:57623"/>
    </ligand>
</feature>